<reference evidence="4" key="1">
    <citation type="submission" date="2017-06" db="EMBL/GenBank/DDBJ databases">
        <authorList>
            <person name="Varghese N."/>
            <person name="Submissions S."/>
        </authorList>
    </citation>
    <scope>NUCLEOTIDE SEQUENCE [LARGE SCALE GENOMIC DNA]</scope>
    <source>
        <strain evidence="4">Ca-68</strain>
    </source>
</reference>
<gene>
    <name evidence="3" type="ORF">SAMN05192560_0530</name>
</gene>
<feature type="chain" id="PRO_5013122360" evidence="1">
    <location>
        <begin position="30"/>
        <end position="615"/>
    </location>
</feature>
<evidence type="ECO:0000256" key="1">
    <source>
        <dbReference type="SAM" id="SignalP"/>
    </source>
</evidence>
<dbReference type="SUPFAM" id="SSF50956">
    <property type="entry name" value="Thermostable phytase (3-phytase)"/>
    <property type="match status" value="2"/>
</dbReference>
<accession>A0A238YFG7</accession>
<name>A0A238YFG7_9PROT</name>
<feature type="domain" description="BPP" evidence="2">
    <location>
        <begin position="289"/>
        <end position="612"/>
    </location>
</feature>
<proteinExistence type="predicted"/>
<dbReference type="PROSITE" id="PS51662">
    <property type="entry name" value="BP_PHYTASE"/>
    <property type="match status" value="2"/>
</dbReference>
<dbReference type="Proteomes" id="UP000198305">
    <property type="component" value="Unassembled WGS sequence"/>
</dbReference>
<dbReference type="EMBL" id="FZOA01000002">
    <property type="protein sequence ID" value="SNR69344.1"/>
    <property type="molecule type" value="Genomic_DNA"/>
</dbReference>
<dbReference type="InterPro" id="IPR011042">
    <property type="entry name" value="6-blade_b-propeller_TolB-like"/>
</dbReference>
<feature type="domain" description="BPP" evidence="2">
    <location>
        <begin position="28"/>
        <end position="286"/>
    </location>
</feature>
<evidence type="ECO:0000313" key="3">
    <source>
        <dbReference type="EMBL" id="SNR69344.1"/>
    </source>
</evidence>
<dbReference type="Gene3D" id="2.120.10.30">
    <property type="entry name" value="TolB, C-terminal domain"/>
    <property type="match status" value="2"/>
</dbReference>
<dbReference type="InterPro" id="IPR003431">
    <property type="entry name" value="B-propeller_Phytase"/>
</dbReference>
<keyword evidence="4" id="KW-1185">Reference proteome</keyword>
<dbReference type="Pfam" id="PF02333">
    <property type="entry name" value="Phytase"/>
    <property type="match status" value="1"/>
</dbReference>
<keyword evidence="1" id="KW-0732">Signal</keyword>
<evidence type="ECO:0000313" key="4">
    <source>
        <dbReference type="Proteomes" id="UP000198305"/>
    </source>
</evidence>
<dbReference type="AlphaFoldDB" id="A0A238YFG7"/>
<evidence type="ECO:0000259" key="2">
    <source>
        <dbReference type="PROSITE" id="PS51662"/>
    </source>
</evidence>
<dbReference type="GO" id="GO:0016158">
    <property type="term" value="F:inositol hexakisphosphate 3-phosphatase activity"/>
    <property type="evidence" value="ECO:0007669"/>
    <property type="project" value="InterPro"/>
</dbReference>
<protein>
    <submittedName>
        <fullName evidence="3">3-phytase</fullName>
    </submittedName>
</protein>
<organism evidence="3 4">
    <name type="scientific">Methylobacillus rhizosphaerae</name>
    <dbReference type="NCBI Taxonomy" id="551994"/>
    <lineage>
        <taxon>Bacteria</taxon>
        <taxon>Pseudomonadati</taxon>
        <taxon>Pseudomonadota</taxon>
        <taxon>Betaproteobacteria</taxon>
        <taxon>Nitrosomonadales</taxon>
        <taxon>Methylophilaceae</taxon>
        <taxon>Methylobacillus</taxon>
    </lineage>
</organism>
<feature type="signal peptide" evidence="1">
    <location>
        <begin position="1"/>
        <end position="29"/>
    </location>
</feature>
<sequence>MNNGIKMSRLKNKLFFALLLLLPVWGGQAAEIKALPALKQDFHEVAALPDGRWLALDKHAVRLLDKDGRQQDSLDVRAQHLDTRVTEGGMQAVVFDADHQQPWILQVGQQKLQVRTKLAPVMFALETLCLYQDAQQLSHVFLIAKDGMAEQWLLSGKSPQLFRRLALPPGVEHCRVDDSRQALYVSEPGLGVWRYDANGEGVPERDLILGRQPYGVLMGAAGALAVLPSGLAVLDATAGKVHILGAHGKSVKPVVDVPGAHALAVSGRDVLIGGKQRWQALVLGDMPHVSAGREKLPVIVARGQTATMARAGDAADDPAIWIHPQSPAQSRIIATNKKQGLLSYDLKGKQLQLLEAGRLNNVDVRQNISWPGSKVDLAVATQRDEAAIAVFEIDGQGNLRDVARIKTGLEDIYGTCLFQPAAGGLEVFANDKDGRFEHYRIERQGKRYEGKLLRGFRAASQPEGCVVDDSRQRLFFGEEKRGIWTLSANAENKGVPQLILPVGEYLKADVEGMAIYHGKRASYLLASSQGNSSFVVLDAQAPYTYRGAFRIGINAQAGIDGVSDTDGLEVSAVNFGTDYRYGLLVVQDGYKRLPDGTQNFKYVAWEDVARALNLE</sequence>